<protein>
    <submittedName>
        <fullName evidence="1">Uncharacterized protein</fullName>
    </submittedName>
</protein>
<sequence>MAASPSTAGAQALNGSTPTSIANTLSVPSATSVSRYVINGAIVVGSGSQDSVSYQGTGVKVNALAADGVTVVDSVIRSGFSVVPLSGTVASAPTDLAHWLNSLYFNTALLSTTATWNSGAAYVKYTSTEVADTYTVVDYDSTATATATSTTTGTTPDPVPGGTTIAGLMANGGIFLVDDNTTYTLSNGSVSSINGVTTYVASAVRPNLTTPTYRTFYELNGNVYVGSLVKAGTVVGGNAYPVAVSGGGSTPNYSEQYQIRFNAAAVASLHAAVTF</sequence>
<name>A0A1N6FH53_9BURK</name>
<dbReference type="EMBL" id="FSRU01000001">
    <property type="protein sequence ID" value="SIN94577.1"/>
    <property type="molecule type" value="Genomic_DNA"/>
</dbReference>
<reference evidence="1 2" key="1">
    <citation type="submission" date="2016-11" db="EMBL/GenBank/DDBJ databases">
        <authorList>
            <person name="Jaros S."/>
            <person name="Januszkiewicz K."/>
            <person name="Wedrychowicz H."/>
        </authorList>
    </citation>
    <scope>NUCLEOTIDE SEQUENCE [LARGE SCALE GENOMIC DNA]</scope>
    <source>
        <strain evidence="1 2">GAS95</strain>
    </source>
</reference>
<organism evidence="1 2">
    <name type="scientific">Paraburkholderia phenazinium</name>
    <dbReference type="NCBI Taxonomy" id="60549"/>
    <lineage>
        <taxon>Bacteria</taxon>
        <taxon>Pseudomonadati</taxon>
        <taxon>Pseudomonadota</taxon>
        <taxon>Betaproteobacteria</taxon>
        <taxon>Burkholderiales</taxon>
        <taxon>Burkholderiaceae</taxon>
        <taxon>Paraburkholderia</taxon>
    </lineage>
</organism>
<evidence type="ECO:0000313" key="1">
    <source>
        <dbReference type="EMBL" id="SIN94577.1"/>
    </source>
</evidence>
<evidence type="ECO:0000313" key="2">
    <source>
        <dbReference type="Proteomes" id="UP000185151"/>
    </source>
</evidence>
<proteinExistence type="predicted"/>
<dbReference type="AlphaFoldDB" id="A0A1N6FH53"/>
<dbReference type="Proteomes" id="UP000185151">
    <property type="component" value="Unassembled WGS sequence"/>
</dbReference>
<accession>A0A1N6FH53</accession>
<keyword evidence="2" id="KW-1185">Reference proteome</keyword>
<gene>
    <name evidence="1" type="ORF">SAMN05444165_0196</name>
</gene>